<dbReference type="InterPro" id="IPR013785">
    <property type="entry name" value="Aldolase_TIM"/>
</dbReference>
<dbReference type="AlphaFoldDB" id="A0AAU9NWC6"/>
<organism evidence="13 14">
    <name type="scientific">Lactuca virosa</name>
    <dbReference type="NCBI Taxonomy" id="75947"/>
    <lineage>
        <taxon>Eukaryota</taxon>
        <taxon>Viridiplantae</taxon>
        <taxon>Streptophyta</taxon>
        <taxon>Embryophyta</taxon>
        <taxon>Tracheophyta</taxon>
        <taxon>Spermatophyta</taxon>
        <taxon>Magnoliopsida</taxon>
        <taxon>eudicotyledons</taxon>
        <taxon>Gunneridae</taxon>
        <taxon>Pentapetalae</taxon>
        <taxon>asterids</taxon>
        <taxon>campanulids</taxon>
        <taxon>Asterales</taxon>
        <taxon>Asteraceae</taxon>
        <taxon>Cichorioideae</taxon>
        <taxon>Cichorieae</taxon>
        <taxon>Lactucinae</taxon>
        <taxon>Lactuca</taxon>
    </lineage>
</organism>
<dbReference type="GO" id="GO:0008676">
    <property type="term" value="F:3-deoxy-8-phosphooctulonate synthase activity"/>
    <property type="evidence" value="ECO:0007669"/>
    <property type="project" value="UniProtKB-EC"/>
</dbReference>
<comment type="catalytic activity">
    <reaction evidence="10">
        <text>D-arabinose 5-phosphate + phosphoenolpyruvate + H2O = 3-deoxy-alpha-D-manno-2-octulosonate-8-phosphate + phosphate</text>
        <dbReference type="Rhea" id="RHEA:14053"/>
        <dbReference type="ChEBI" id="CHEBI:15377"/>
        <dbReference type="ChEBI" id="CHEBI:43474"/>
        <dbReference type="ChEBI" id="CHEBI:57693"/>
        <dbReference type="ChEBI" id="CHEBI:58702"/>
        <dbReference type="ChEBI" id="CHEBI:85985"/>
        <dbReference type="EC" id="2.5.1.55"/>
    </reaction>
</comment>
<dbReference type="PANTHER" id="PTHR21057">
    <property type="entry name" value="PHOSPHO-2-DEHYDRO-3-DEOXYHEPTONATE ALDOLASE"/>
    <property type="match status" value="1"/>
</dbReference>
<dbReference type="GO" id="GO:0000139">
    <property type="term" value="C:Golgi membrane"/>
    <property type="evidence" value="ECO:0007669"/>
    <property type="project" value="InterPro"/>
</dbReference>
<sequence length="176" mass="19425">MAIIMALLSGFVGVYTGYNKETSFEEHKYFDVVVNKGFFHGYSLITVLMIINHALSGIAVSMVMKYADNIVKQPAGKNLEGGGVGSGGLQELIPCVARTAVAVGVDGLFMEVHNDPLNAPVDGPTQWPLRHLERLLEELVAIAASFNCIRQQKGWMIQFLVKKEDVGGRSEWRWWG</sequence>
<comment type="caution">
    <text evidence="13">The sequence shown here is derived from an EMBL/GenBank/DDBJ whole genome shotgun (WGS) entry which is preliminary data.</text>
</comment>
<evidence type="ECO:0000256" key="6">
    <source>
        <dbReference type="ARBA" id="ARBA00022679"/>
    </source>
</evidence>
<dbReference type="SUPFAM" id="SSF51569">
    <property type="entry name" value="Aldolase"/>
    <property type="match status" value="1"/>
</dbReference>
<dbReference type="InterPro" id="IPR006269">
    <property type="entry name" value="KDO8P_synthase"/>
</dbReference>
<name>A0AAU9NWC6_9ASTR</name>
<dbReference type="Gene3D" id="3.20.20.70">
    <property type="entry name" value="Aldolase class I"/>
    <property type="match status" value="1"/>
</dbReference>
<dbReference type="InterPro" id="IPR007271">
    <property type="entry name" value="Nuc_sug_transpt"/>
</dbReference>
<evidence type="ECO:0000313" key="14">
    <source>
        <dbReference type="Proteomes" id="UP001157418"/>
    </source>
</evidence>
<comment type="subcellular location">
    <subcellularLocation>
        <location evidence="2">Cytoplasm</location>
    </subcellularLocation>
    <subcellularLocation>
        <location evidence="1">Membrane</location>
        <topology evidence="1">Multi-pass membrane protein</topology>
    </subcellularLocation>
</comment>
<dbReference type="Pfam" id="PF00793">
    <property type="entry name" value="DAHP_synth_1"/>
    <property type="match status" value="1"/>
</dbReference>
<evidence type="ECO:0000256" key="8">
    <source>
        <dbReference type="ARBA" id="ARBA00022989"/>
    </source>
</evidence>
<feature type="domain" description="DAHP synthetase I/KDSA" evidence="12">
    <location>
        <begin position="88"/>
        <end position="138"/>
    </location>
</feature>
<keyword evidence="9 11" id="KW-0472">Membrane</keyword>
<evidence type="ECO:0000256" key="3">
    <source>
        <dbReference type="ARBA" id="ARBA00010499"/>
    </source>
</evidence>
<reference evidence="13 14" key="1">
    <citation type="submission" date="2022-01" db="EMBL/GenBank/DDBJ databases">
        <authorList>
            <person name="Xiong W."/>
            <person name="Schranz E."/>
        </authorList>
    </citation>
    <scope>NUCLEOTIDE SEQUENCE [LARGE SCALE GENOMIC DNA]</scope>
</reference>
<keyword evidence="6" id="KW-0808">Transferase</keyword>
<keyword evidence="5" id="KW-0963">Cytoplasm</keyword>
<comment type="similarity">
    <text evidence="3">Belongs to the KdsA family.</text>
</comment>
<evidence type="ECO:0000256" key="1">
    <source>
        <dbReference type="ARBA" id="ARBA00004141"/>
    </source>
</evidence>
<evidence type="ECO:0000259" key="12">
    <source>
        <dbReference type="Pfam" id="PF00793"/>
    </source>
</evidence>
<gene>
    <name evidence="13" type="ORF">LVIROSA_LOCUS28244</name>
</gene>
<dbReference type="InterPro" id="IPR006218">
    <property type="entry name" value="DAHP1/KDSA"/>
</dbReference>
<evidence type="ECO:0000256" key="11">
    <source>
        <dbReference type="SAM" id="Phobius"/>
    </source>
</evidence>
<dbReference type="Proteomes" id="UP001157418">
    <property type="component" value="Unassembled WGS sequence"/>
</dbReference>
<dbReference type="Pfam" id="PF04142">
    <property type="entry name" value="Nuc_sug_transp"/>
    <property type="match status" value="1"/>
</dbReference>
<keyword evidence="14" id="KW-1185">Reference proteome</keyword>
<dbReference type="GO" id="GO:0015165">
    <property type="term" value="F:pyrimidine nucleotide-sugar transmembrane transporter activity"/>
    <property type="evidence" value="ECO:0007669"/>
    <property type="project" value="InterPro"/>
</dbReference>
<keyword evidence="8 11" id="KW-1133">Transmembrane helix</keyword>
<feature type="transmembrane region" description="Helical" evidence="11">
    <location>
        <begin position="40"/>
        <end position="63"/>
    </location>
</feature>
<accession>A0AAU9NWC6</accession>
<evidence type="ECO:0000256" key="4">
    <source>
        <dbReference type="ARBA" id="ARBA00012693"/>
    </source>
</evidence>
<evidence type="ECO:0000256" key="5">
    <source>
        <dbReference type="ARBA" id="ARBA00022490"/>
    </source>
</evidence>
<dbReference type="EC" id="2.5.1.55" evidence="4"/>
<evidence type="ECO:0000256" key="7">
    <source>
        <dbReference type="ARBA" id="ARBA00022692"/>
    </source>
</evidence>
<dbReference type="EMBL" id="CAKMRJ010005412">
    <property type="protein sequence ID" value="CAH1442244.1"/>
    <property type="molecule type" value="Genomic_DNA"/>
</dbReference>
<evidence type="ECO:0000256" key="10">
    <source>
        <dbReference type="ARBA" id="ARBA00049112"/>
    </source>
</evidence>
<evidence type="ECO:0000313" key="13">
    <source>
        <dbReference type="EMBL" id="CAH1442244.1"/>
    </source>
</evidence>
<proteinExistence type="inferred from homology"/>
<keyword evidence="7 11" id="KW-0812">Transmembrane</keyword>
<evidence type="ECO:0000256" key="2">
    <source>
        <dbReference type="ARBA" id="ARBA00004496"/>
    </source>
</evidence>
<evidence type="ECO:0000256" key="9">
    <source>
        <dbReference type="ARBA" id="ARBA00023136"/>
    </source>
</evidence>
<protein>
    <recommendedName>
        <fullName evidence="4">3-deoxy-8-phosphooctulonate synthase</fullName>
        <ecNumber evidence="4">2.5.1.55</ecNumber>
    </recommendedName>
</protein>